<organism evidence="2 3">
    <name type="scientific">Tanacetum coccineum</name>
    <dbReference type="NCBI Taxonomy" id="301880"/>
    <lineage>
        <taxon>Eukaryota</taxon>
        <taxon>Viridiplantae</taxon>
        <taxon>Streptophyta</taxon>
        <taxon>Embryophyta</taxon>
        <taxon>Tracheophyta</taxon>
        <taxon>Spermatophyta</taxon>
        <taxon>Magnoliopsida</taxon>
        <taxon>eudicotyledons</taxon>
        <taxon>Gunneridae</taxon>
        <taxon>Pentapetalae</taxon>
        <taxon>asterids</taxon>
        <taxon>campanulids</taxon>
        <taxon>Asterales</taxon>
        <taxon>Asteraceae</taxon>
        <taxon>Asteroideae</taxon>
        <taxon>Anthemideae</taxon>
        <taxon>Anthemidinae</taxon>
        <taxon>Tanacetum</taxon>
    </lineage>
</organism>
<keyword evidence="3" id="KW-1185">Reference proteome</keyword>
<gene>
    <name evidence="2" type="ORF">Tco_0749096</name>
</gene>
<proteinExistence type="predicted"/>
<accession>A0ABQ4Z0B0</accession>
<evidence type="ECO:0000313" key="3">
    <source>
        <dbReference type="Proteomes" id="UP001151760"/>
    </source>
</evidence>
<reference evidence="2" key="1">
    <citation type="journal article" date="2022" name="Int. J. Mol. Sci.">
        <title>Draft Genome of Tanacetum Coccineum: Genomic Comparison of Closely Related Tanacetum-Family Plants.</title>
        <authorList>
            <person name="Yamashiro T."/>
            <person name="Shiraishi A."/>
            <person name="Nakayama K."/>
            <person name="Satake H."/>
        </authorList>
    </citation>
    <scope>NUCLEOTIDE SEQUENCE</scope>
</reference>
<evidence type="ECO:0000256" key="1">
    <source>
        <dbReference type="SAM" id="MobiDB-lite"/>
    </source>
</evidence>
<comment type="caution">
    <text evidence="2">The sequence shown here is derived from an EMBL/GenBank/DDBJ whole genome shotgun (WGS) entry which is preliminary data.</text>
</comment>
<dbReference type="EMBL" id="BQNB010010833">
    <property type="protein sequence ID" value="GJS82555.1"/>
    <property type="molecule type" value="Genomic_DNA"/>
</dbReference>
<name>A0ABQ4Z0B0_9ASTR</name>
<sequence length="186" mass="20928">MAWEAADHQRQVQLTMALKLLKGLQTQMAEFQRQQGPAEGPAQRCTRDNVLFSVDLSNNGTKRKPRRPTRSSASHHNFPATVTTLLPHQAALGSHVIQPGMVMRAMSSESIATCTTERVKIKLDIASLGQDECSYMVESTKVKATTAGEQLIHAWATMKKKMTDKYYKPIWGEIKKIEAEMWNLWS</sequence>
<protein>
    <submittedName>
        <fullName evidence="2">Uncharacterized protein</fullName>
    </submittedName>
</protein>
<evidence type="ECO:0000313" key="2">
    <source>
        <dbReference type="EMBL" id="GJS82555.1"/>
    </source>
</evidence>
<reference evidence="2" key="2">
    <citation type="submission" date="2022-01" db="EMBL/GenBank/DDBJ databases">
        <authorList>
            <person name="Yamashiro T."/>
            <person name="Shiraishi A."/>
            <person name="Satake H."/>
            <person name="Nakayama K."/>
        </authorList>
    </citation>
    <scope>NUCLEOTIDE SEQUENCE</scope>
</reference>
<dbReference type="Proteomes" id="UP001151760">
    <property type="component" value="Unassembled WGS sequence"/>
</dbReference>
<feature type="region of interest" description="Disordered" evidence="1">
    <location>
        <begin position="54"/>
        <end position="77"/>
    </location>
</feature>